<dbReference type="InterPro" id="IPR050232">
    <property type="entry name" value="FBL13/AtMIF1-like"/>
</dbReference>
<reference evidence="2" key="2">
    <citation type="submission" date="2023-02" db="EMBL/GenBank/DDBJ databases">
        <authorList>
            <person name="Swenson N.G."/>
            <person name="Wegrzyn J.L."/>
            <person name="Mcevoy S.L."/>
        </authorList>
    </citation>
    <scope>NUCLEOTIDE SEQUENCE</scope>
    <source>
        <strain evidence="2">91603</strain>
        <tissue evidence="2">Leaf</tissue>
    </source>
</reference>
<comment type="caution">
    <text evidence="2">The sequence shown here is derived from an EMBL/GenBank/DDBJ whole genome shotgun (WGS) entry which is preliminary data.</text>
</comment>
<dbReference type="EMBL" id="JAJSOW010000100">
    <property type="protein sequence ID" value="KAI9186702.1"/>
    <property type="molecule type" value="Genomic_DNA"/>
</dbReference>
<reference evidence="2" key="1">
    <citation type="journal article" date="2022" name="Plant J.">
        <title>Strategies of tolerance reflected in two North American maple genomes.</title>
        <authorList>
            <person name="McEvoy S.L."/>
            <person name="Sezen U.U."/>
            <person name="Trouern-Trend A."/>
            <person name="McMahon S.M."/>
            <person name="Schaberg P.G."/>
            <person name="Yang J."/>
            <person name="Wegrzyn J.L."/>
            <person name="Swenson N.G."/>
        </authorList>
    </citation>
    <scope>NUCLEOTIDE SEQUENCE</scope>
    <source>
        <strain evidence="2">91603</strain>
    </source>
</reference>
<evidence type="ECO:0000313" key="2">
    <source>
        <dbReference type="EMBL" id="KAI9186702.1"/>
    </source>
</evidence>
<name>A0AAD5J6Z8_ACENE</name>
<feature type="domain" description="FBD" evidence="1">
    <location>
        <begin position="184"/>
        <end position="254"/>
    </location>
</feature>
<evidence type="ECO:0000313" key="3">
    <source>
        <dbReference type="Proteomes" id="UP001064489"/>
    </source>
</evidence>
<protein>
    <recommendedName>
        <fullName evidence="1">FBD domain-containing protein</fullName>
    </recommendedName>
</protein>
<proteinExistence type="predicted"/>
<sequence>MVSCLFGDFKILEIFSASLKNLILDTGDFSEPNSDGLANCEIKVACPSLVSFYFLTASTWNFTFQDLNSLQAGFASYYFLPKHATAEECHNVMSKILIGLRNVQVLKLSVGFLRFLKRAVAKSKWFSTSFYNLKSLSLYVLLKGYKQVEPIINLLNLYPNLEALTILFDWMDWSECWEITDEVTCYAYHLKSVRLLDFGGSENELELLMFLLMKGKVQEKLSITWLEGVETHREIIREIKKFPTSSSIVAFTFLEPRSNAGFVSYYFLPKHATAEECHTVMSKILEGLRNVQVLKLSMDFLRLDWSECWEIPDEVTCSAYHLKSARLLDFGVVRTNLNC</sequence>
<dbReference type="AlphaFoldDB" id="A0AAD5J6Z8"/>
<gene>
    <name evidence="2" type="ORF">LWI28_019984</name>
</gene>
<evidence type="ECO:0000259" key="1">
    <source>
        <dbReference type="SMART" id="SM00579"/>
    </source>
</evidence>
<dbReference type="PANTHER" id="PTHR31900">
    <property type="entry name" value="F-BOX/RNI SUPERFAMILY PROTEIN-RELATED"/>
    <property type="match status" value="1"/>
</dbReference>
<dbReference type="PANTHER" id="PTHR31900:SF27">
    <property type="entry name" value="FBD DOMAIN-CONTAINING PROTEIN"/>
    <property type="match status" value="1"/>
</dbReference>
<organism evidence="2 3">
    <name type="scientific">Acer negundo</name>
    <name type="common">Box elder</name>
    <dbReference type="NCBI Taxonomy" id="4023"/>
    <lineage>
        <taxon>Eukaryota</taxon>
        <taxon>Viridiplantae</taxon>
        <taxon>Streptophyta</taxon>
        <taxon>Embryophyta</taxon>
        <taxon>Tracheophyta</taxon>
        <taxon>Spermatophyta</taxon>
        <taxon>Magnoliopsida</taxon>
        <taxon>eudicotyledons</taxon>
        <taxon>Gunneridae</taxon>
        <taxon>Pentapetalae</taxon>
        <taxon>rosids</taxon>
        <taxon>malvids</taxon>
        <taxon>Sapindales</taxon>
        <taxon>Sapindaceae</taxon>
        <taxon>Hippocastanoideae</taxon>
        <taxon>Acereae</taxon>
        <taxon>Acer</taxon>
    </lineage>
</organism>
<dbReference type="InterPro" id="IPR006566">
    <property type="entry name" value="FBD"/>
</dbReference>
<keyword evidence="3" id="KW-1185">Reference proteome</keyword>
<accession>A0AAD5J6Z8</accession>
<dbReference type="SMART" id="SM00579">
    <property type="entry name" value="FBD"/>
    <property type="match status" value="1"/>
</dbReference>
<dbReference type="Proteomes" id="UP001064489">
    <property type="component" value="Chromosome 3"/>
</dbReference>